<dbReference type="PANTHER" id="PTHR34106">
    <property type="entry name" value="GLYCOSIDASE"/>
    <property type="match status" value="1"/>
</dbReference>
<gene>
    <name evidence="4" type="ORF">GCM10022204_25010</name>
</gene>
<proteinExistence type="inferred from homology"/>
<dbReference type="Proteomes" id="UP001500051">
    <property type="component" value="Unassembled WGS sequence"/>
</dbReference>
<keyword evidence="4" id="KW-0378">Hydrolase</keyword>
<evidence type="ECO:0000256" key="3">
    <source>
        <dbReference type="ARBA" id="ARBA00024356"/>
    </source>
</evidence>
<dbReference type="EMBL" id="BAAAYX010000009">
    <property type="protein sequence ID" value="GAA3706269.1"/>
    <property type="molecule type" value="Genomic_DNA"/>
</dbReference>
<sequence>MSPSSSALSDGLFRRHAGNPLLTPQRWPYTINAVMNAGAALVDGETVLLCRVEDRRGFSDLTVARSHDGFSNWVVDTTPLLAPTPGVGYESWGLEDARLTRVEELDAWIIAYTSFGPGGPSLSLAKTRDFQTAERLGMVRAPEDKNGALLSRRVNGEWVLFHRPVTAMSARADIWLSRSPDLHSWSAPEPVLSAREGGWWDSARIGIGAPPMETPEGWLLVYHGVRQTVAGALYRAGLALLDLDDPSRVIRRCEEWVLGPSEPYELMGDVPGVVFPCGLVHVPETDELRLYYGAADTCIAMATASLSEVLAFVLEHGVQPE</sequence>
<comment type="caution">
    <text evidence="4">The sequence shown here is derived from an EMBL/GenBank/DDBJ whole genome shotgun (WGS) entry which is preliminary data.</text>
</comment>
<comment type="similarity">
    <text evidence="3">Belongs to the glycosyl hydrolase 130 family.</text>
</comment>
<dbReference type="CDD" id="cd18615">
    <property type="entry name" value="GH130"/>
    <property type="match status" value="1"/>
</dbReference>
<keyword evidence="4" id="KW-0326">Glycosidase</keyword>
<evidence type="ECO:0000313" key="5">
    <source>
        <dbReference type="Proteomes" id="UP001500051"/>
    </source>
</evidence>
<dbReference type="InterPro" id="IPR023296">
    <property type="entry name" value="Glyco_hydro_beta-prop_sf"/>
</dbReference>
<accession>A0ABP7DL91</accession>
<dbReference type="Pfam" id="PF04041">
    <property type="entry name" value="Glyco_hydro_130"/>
    <property type="match status" value="1"/>
</dbReference>
<keyword evidence="2" id="KW-0808">Transferase</keyword>
<dbReference type="SUPFAM" id="SSF75005">
    <property type="entry name" value="Arabinanase/levansucrase/invertase"/>
    <property type="match status" value="1"/>
</dbReference>
<evidence type="ECO:0000256" key="1">
    <source>
        <dbReference type="ARBA" id="ARBA00022676"/>
    </source>
</evidence>
<dbReference type="InterPro" id="IPR007184">
    <property type="entry name" value="Mannoside_phosphorylase"/>
</dbReference>
<dbReference type="PIRSF" id="PIRSF016202">
    <property type="entry name" value="PH1107"/>
    <property type="match status" value="1"/>
</dbReference>
<evidence type="ECO:0000256" key="2">
    <source>
        <dbReference type="ARBA" id="ARBA00022679"/>
    </source>
</evidence>
<dbReference type="PANTHER" id="PTHR34106:SF5">
    <property type="entry name" value="GLYCOSIDASE"/>
    <property type="match status" value="1"/>
</dbReference>
<evidence type="ECO:0000313" key="4">
    <source>
        <dbReference type="EMBL" id="GAA3706269.1"/>
    </source>
</evidence>
<keyword evidence="1" id="KW-0328">Glycosyltransferase</keyword>
<keyword evidence="5" id="KW-1185">Reference proteome</keyword>
<name>A0ABP7DL91_9ACTN</name>
<dbReference type="GO" id="GO:0016798">
    <property type="term" value="F:hydrolase activity, acting on glycosyl bonds"/>
    <property type="evidence" value="ECO:0007669"/>
    <property type="project" value="UniProtKB-KW"/>
</dbReference>
<protein>
    <submittedName>
        <fullName evidence="4">Glycosidase</fullName>
    </submittedName>
</protein>
<reference evidence="5" key="1">
    <citation type="journal article" date="2019" name="Int. J. Syst. Evol. Microbiol.">
        <title>The Global Catalogue of Microorganisms (GCM) 10K type strain sequencing project: providing services to taxonomists for standard genome sequencing and annotation.</title>
        <authorList>
            <consortium name="The Broad Institute Genomics Platform"/>
            <consortium name="The Broad Institute Genome Sequencing Center for Infectious Disease"/>
            <person name="Wu L."/>
            <person name="Ma J."/>
        </authorList>
    </citation>
    <scope>NUCLEOTIDE SEQUENCE [LARGE SCALE GENOMIC DNA]</scope>
    <source>
        <strain evidence="5">JCM 16548</strain>
    </source>
</reference>
<dbReference type="RefSeq" id="WP_344812694.1">
    <property type="nucleotide sequence ID" value="NZ_BAAAYX010000009.1"/>
</dbReference>
<dbReference type="Gene3D" id="2.115.10.20">
    <property type="entry name" value="Glycosyl hydrolase domain, family 43"/>
    <property type="match status" value="1"/>
</dbReference>
<organism evidence="4 5">
    <name type="scientific">Microlunatus aurantiacus</name>
    <dbReference type="NCBI Taxonomy" id="446786"/>
    <lineage>
        <taxon>Bacteria</taxon>
        <taxon>Bacillati</taxon>
        <taxon>Actinomycetota</taxon>
        <taxon>Actinomycetes</taxon>
        <taxon>Propionibacteriales</taxon>
        <taxon>Propionibacteriaceae</taxon>
        <taxon>Microlunatus</taxon>
    </lineage>
</organism>